<dbReference type="InterPro" id="IPR029045">
    <property type="entry name" value="ClpP/crotonase-like_dom_sf"/>
</dbReference>
<accession>A0ABP3I0B3</accession>
<comment type="caution">
    <text evidence="3">The sequence shown here is derived from an EMBL/GenBank/DDBJ whole genome shotgun (WGS) entry which is preliminary data.</text>
</comment>
<keyword evidence="2" id="KW-0456">Lyase</keyword>
<dbReference type="EMBL" id="BAAAEJ010000003">
    <property type="protein sequence ID" value="GAA0384834.1"/>
    <property type="molecule type" value="Genomic_DNA"/>
</dbReference>
<name>A0ABP3I0B3_9CAUL</name>
<keyword evidence="4" id="KW-1185">Reference proteome</keyword>
<dbReference type="RefSeq" id="WP_167174393.1">
    <property type="nucleotide sequence ID" value="NZ_BAAAEJ010000003.1"/>
</dbReference>
<reference evidence="4" key="1">
    <citation type="journal article" date="2019" name="Int. J. Syst. Evol. Microbiol.">
        <title>The Global Catalogue of Microorganisms (GCM) 10K type strain sequencing project: providing services to taxonomists for standard genome sequencing and annotation.</title>
        <authorList>
            <consortium name="The Broad Institute Genomics Platform"/>
            <consortium name="The Broad Institute Genome Sequencing Center for Infectious Disease"/>
            <person name="Wu L."/>
            <person name="Ma J."/>
        </authorList>
    </citation>
    <scope>NUCLEOTIDE SEQUENCE [LARGE SCALE GENOMIC DNA]</scope>
    <source>
        <strain evidence="4">JCM 13476</strain>
    </source>
</reference>
<evidence type="ECO:0000313" key="4">
    <source>
        <dbReference type="Proteomes" id="UP001500791"/>
    </source>
</evidence>
<dbReference type="Gene3D" id="1.10.12.10">
    <property type="entry name" value="Lyase 2-enoyl-coa Hydratase, Chain A, domain 2"/>
    <property type="match status" value="1"/>
</dbReference>
<dbReference type="InterPro" id="IPR001753">
    <property type="entry name" value="Enoyl-CoA_hydra/iso"/>
</dbReference>
<sequence length="259" mass="27160">MALIDLEWRGDVAIVWLNDPQTLNAVSIAMMEELGAVLDQVETKARAMILTGAGKGFCSGANLACGGLEGIGTADYDAGSGLENPINPLIKRLTGLSVPWIAAVNGAAAGIGASFALMADMVVASEKAYFMQAFAKVGLVPDGGSTHLLVRTIGRVRAMEMMLLAGKLPAAKALEWGLVNRVVAGDALMDEAVALASQLSVGAASLGEIRKLAWMAVNGSFEDSLQAEREVQFRVGQTKDHVEGVMAFLEKRPARFKGA</sequence>
<protein>
    <submittedName>
        <fullName evidence="3">Enoyl-CoA hydratase/isomerase</fullName>
    </submittedName>
</protein>
<gene>
    <name evidence="3" type="ORF">GCM10009093_09700</name>
</gene>
<proteinExistence type="inferred from homology"/>
<dbReference type="Proteomes" id="UP001500791">
    <property type="component" value="Unassembled WGS sequence"/>
</dbReference>
<evidence type="ECO:0000313" key="3">
    <source>
        <dbReference type="EMBL" id="GAA0384834.1"/>
    </source>
</evidence>
<dbReference type="Pfam" id="PF00378">
    <property type="entry name" value="ECH_1"/>
    <property type="match status" value="1"/>
</dbReference>
<organism evidence="3 4">
    <name type="scientific">Brevundimonas terrae</name>
    <dbReference type="NCBI Taxonomy" id="363631"/>
    <lineage>
        <taxon>Bacteria</taxon>
        <taxon>Pseudomonadati</taxon>
        <taxon>Pseudomonadota</taxon>
        <taxon>Alphaproteobacteria</taxon>
        <taxon>Caulobacterales</taxon>
        <taxon>Caulobacteraceae</taxon>
        <taxon>Brevundimonas</taxon>
    </lineage>
</organism>
<dbReference type="Gene3D" id="3.90.226.10">
    <property type="entry name" value="2-enoyl-CoA Hydratase, Chain A, domain 1"/>
    <property type="match status" value="1"/>
</dbReference>
<dbReference type="InterPro" id="IPR014748">
    <property type="entry name" value="Enoyl-CoA_hydra_C"/>
</dbReference>
<comment type="similarity">
    <text evidence="1">Belongs to the enoyl-CoA hydratase/isomerase family.</text>
</comment>
<evidence type="ECO:0000256" key="2">
    <source>
        <dbReference type="ARBA" id="ARBA00023239"/>
    </source>
</evidence>
<dbReference type="PANTHER" id="PTHR11941:SF133">
    <property type="entry name" value="1,2-EPOXYPHENYLACETYL-COA ISOMERASE"/>
    <property type="match status" value="1"/>
</dbReference>
<dbReference type="SUPFAM" id="SSF52096">
    <property type="entry name" value="ClpP/crotonase"/>
    <property type="match status" value="1"/>
</dbReference>
<evidence type="ECO:0000256" key="1">
    <source>
        <dbReference type="ARBA" id="ARBA00005254"/>
    </source>
</evidence>
<dbReference type="PANTHER" id="PTHR11941">
    <property type="entry name" value="ENOYL-COA HYDRATASE-RELATED"/>
    <property type="match status" value="1"/>
</dbReference>
<dbReference type="CDD" id="cd06558">
    <property type="entry name" value="crotonase-like"/>
    <property type="match status" value="1"/>
</dbReference>